<protein>
    <recommendedName>
        <fullName evidence="4">Lipoprotein</fullName>
    </recommendedName>
</protein>
<evidence type="ECO:0000313" key="2">
    <source>
        <dbReference type="EMBL" id="NOU61070.1"/>
    </source>
</evidence>
<proteinExistence type="predicted"/>
<evidence type="ECO:0000313" key="3">
    <source>
        <dbReference type="Proteomes" id="UP000732105"/>
    </source>
</evidence>
<accession>A0ABX1WYY0</accession>
<dbReference type="PROSITE" id="PS51257">
    <property type="entry name" value="PROKAR_LIPOPROTEIN"/>
    <property type="match status" value="1"/>
</dbReference>
<sequence>MKTAIQYFLCLSCLGLLLSACDINNEEELAKSVPIESELEEIDFLKFSDFGCENAEWYANPELSDTFRIVNSIEELDRYIRINCIPQIDYSRYSLIIGNQFYPHGMEFIDEKVEESNSRIVYTLTYRKYESLIFEVSNINYHFVVKTPPQQKKLEVVFDIK</sequence>
<dbReference type="RefSeq" id="WP_171596338.1">
    <property type="nucleotide sequence ID" value="NZ_RZNH01000027.1"/>
</dbReference>
<feature type="chain" id="PRO_5046168272" description="Lipoprotein" evidence="1">
    <location>
        <begin position="21"/>
        <end position="161"/>
    </location>
</feature>
<evidence type="ECO:0000256" key="1">
    <source>
        <dbReference type="SAM" id="SignalP"/>
    </source>
</evidence>
<keyword evidence="1" id="KW-0732">Signal</keyword>
<reference evidence="2 3" key="1">
    <citation type="submission" date="2018-12" db="EMBL/GenBank/DDBJ databases">
        <title>Marinifilum JC070 sp. nov., a marine bacterium isolated from Yongle Blue Hole in the South China Sea.</title>
        <authorList>
            <person name="Fu T."/>
        </authorList>
    </citation>
    <scope>NUCLEOTIDE SEQUENCE [LARGE SCALE GENOMIC DNA]</scope>
    <source>
        <strain evidence="2 3">JC070</strain>
    </source>
</reference>
<feature type="signal peptide" evidence="1">
    <location>
        <begin position="1"/>
        <end position="20"/>
    </location>
</feature>
<comment type="caution">
    <text evidence="2">The sequence shown here is derived from an EMBL/GenBank/DDBJ whole genome shotgun (WGS) entry which is preliminary data.</text>
</comment>
<organism evidence="2 3">
    <name type="scientific">Marinifilum caeruleilacunae</name>
    <dbReference type="NCBI Taxonomy" id="2499076"/>
    <lineage>
        <taxon>Bacteria</taxon>
        <taxon>Pseudomonadati</taxon>
        <taxon>Bacteroidota</taxon>
        <taxon>Bacteroidia</taxon>
        <taxon>Marinilabiliales</taxon>
        <taxon>Marinifilaceae</taxon>
    </lineage>
</organism>
<dbReference type="EMBL" id="RZNH01000027">
    <property type="protein sequence ID" value="NOU61070.1"/>
    <property type="molecule type" value="Genomic_DNA"/>
</dbReference>
<evidence type="ECO:0008006" key="4">
    <source>
        <dbReference type="Google" id="ProtNLM"/>
    </source>
</evidence>
<name>A0ABX1WYY0_9BACT</name>
<keyword evidence="3" id="KW-1185">Reference proteome</keyword>
<dbReference type="Proteomes" id="UP000732105">
    <property type="component" value="Unassembled WGS sequence"/>
</dbReference>
<gene>
    <name evidence="2" type="ORF">ELS83_14705</name>
</gene>